<dbReference type="PANTHER" id="PTHR15503">
    <property type="entry name" value="LDOC1 RELATED"/>
    <property type="match status" value="1"/>
</dbReference>
<feature type="compositionally biased region" description="Low complexity" evidence="1">
    <location>
        <begin position="287"/>
        <end position="314"/>
    </location>
</feature>
<dbReference type="PANTHER" id="PTHR15503:SF45">
    <property type="entry name" value="RNA-DIRECTED DNA POLYMERASE HOMOLOG"/>
    <property type="match status" value="1"/>
</dbReference>
<proteinExistence type="predicted"/>
<keyword evidence="4" id="KW-1185">Reference proteome</keyword>
<gene>
    <name evidence="3" type="ORF">Taro_034854</name>
</gene>
<dbReference type="OrthoDB" id="903801at2759"/>
<dbReference type="InterPro" id="IPR032567">
    <property type="entry name" value="RTL1-rel"/>
</dbReference>
<dbReference type="AlphaFoldDB" id="A0A843VXG9"/>
<dbReference type="EMBL" id="NMUH01002790">
    <property type="protein sequence ID" value="MQM02092.1"/>
    <property type="molecule type" value="Genomic_DNA"/>
</dbReference>
<evidence type="ECO:0000256" key="1">
    <source>
        <dbReference type="SAM" id="MobiDB-lite"/>
    </source>
</evidence>
<dbReference type="Proteomes" id="UP000652761">
    <property type="component" value="Unassembled WGS sequence"/>
</dbReference>
<feature type="region of interest" description="Disordered" evidence="1">
    <location>
        <begin position="277"/>
        <end position="314"/>
    </location>
</feature>
<organism evidence="3 4">
    <name type="scientific">Colocasia esculenta</name>
    <name type="common">Wild taro</name>
    <name type="synonym">Arum esculentum</name>
    <dbReference type="NCBI Taxonomy" id="4460"/>
    <lineage>
        <taxon>Eukaryota</taxon>
        <taxon>Viridiplantae</taxon>
        <taxon>Streptophyta</taxon>
        <taxon>Embryophyta</taxon>
        <taxon>Tracheophyta</taxon>
        <taxon>Spermatophyta</taxon>
        <taxon>Magnoliopsida</taxon>
        <taxon>Liliopsida</taxon>
        <taxon>Araceae</taxon>
        <taxon>Aroideae</taxon>
        <taxon>Colocasieae</taxon>
        <taxon>Colocasia</taxon>
    </lineage>
</organism>
<dbReference type="InterPro" id="IPR005162">
    <property type="entry name" value="Retrotrans_gag_dom"/>
</dbReference>
<feature type="domain" description="Retrotransposon gag" evidence="2">
    <location>
        <begin position="146"/>
        <end position="244"/>
    </location>
</feature>
<evidence type="ECO:0000259" key="2">
    <source>
        <dbReference type="Pfam" id="PF03732"/>
    </source>
</evidence>
<comment type="caution">
    <text evidence="3">The sequence shown here is derived from an EMBL/GenBank/DDBJ whole genome shotgun (WGS) entry which is preliminary data.</text>
</comment>
<evidence type="ECO:0000313" key="4">
    <source>
        <dbReference type="Proteomes" id="UP000652761"/>
    </source>
</evidence>
<protein>
    <recommendedName>
        <fullName evidence="2">Retrotransposon gag domain-containing protein</fullName>
    </recommendedName>
</protein>
<evidence type="ECO:0000313" key="3">
    <source>
        <dbReference type="EMBL" id="MQM02092.1"/>
    </source>
</evidence>
<dbReference type="Pfam" id="PF03732">
    <property type="entry name" value="Retrotrans_gag"/>
    <property type="match status" value="1"/>
</dbReference>
<accession>A0A843VXG9</accession>
<reference evidence="3" key="1">
    <citation type="submission" date="2017-07" db="EMBL/GenBank/DDBJ databases">
        <title>Taro Niue Genome Assembly and Annotation.</title>
        <authorList>
            <person name="Atibalentja N."/>
            <person name="Keating K."/>
            <person name="Fields C.J."/>
        </authorList>
    </citation>
    <scope>NUCLEOTIDE SEQUENCE</scope>
    <source>
        <strain evidence="3">Niue_2</strain>
        <tissue evidence="3">Leaf</tissue>
    </source>
</reference>
<name>A0A843VXG9_COLES</name>
<sequence>MVLRSSFITQQGSMHKGTLAAQVLGSKTSLTHPKTCLVCKLPWAYTYGVNVELEPESLKVSDMGLRQCSPQEWCWLDSTVSCLVLVERLLDLWSVAGSFPTEPVTCEAHPLLLSGAPNPDIAEHWVHKIERVFVTMRCSQTDRVILATYQLRGFAQEWWRLKMQTVFAGRPEDTISWHEFLTAFNDTFFPVQIQQVKREQFRTLQQGNLSVLEYQMRFMALSRYAPYVVTDNTMMVEYFIKGLRAELQDAVIPLMCRTVEEAAQRVAILERTVRARQGQSQTGGSGSFQLSQQSTGISKGKAPSGASSSSGFVK</sequence>